<organism evidence="2 3">
    <name type="scientific">Leucocoprinus leucothites</name>
    <dbReference type="NCBI Taxonomy" id="201217"/>
    <lineage>
        <taxon>Eukaryota</taxon>
        <taxon>Fungi</taxon>
        <taxon>Dikarya</taxon>
        <taxon>Basidiomycota</taxon>
        <taxon>Agaricomycotina</taxon>
        <taxon>Agaricomycetes</taxon>
        <taxon>Agaricomycetidae</taxon>
        <taxon>Agaricales</taxon>
        <taxon>Agaricineae</taxon>
        <taxon>Agaricaceae</taxon>
        <taxon>Leucocoprinus</taxon>
    </lineage>
</organism>
<gene>
    <name evidence="2" type="ORF">D9756_003503</name>
</gene>
<comment type="caution">
    <text evidence="2">The sequence shown here is derived from an EMBL/GenBank/DDBJ whole genome shotgun (WGS) entry which is preliminary data.</text>
</comment>
<sequence>MAGMGIVIAQLLALLLGSLLHGVFFTLFVILILLLWHSPFPTRVYRNLLIPVACIMMVLSTAHLLLGFVRAVQAFSSNTNPENYYSDFGSPIQTVKSYLFIAQTLLGDGVMIWRCYVVYNNSKVVLLLSAVPITMNITFGVMGAIRYIQHKGDLLEQNSLYLSTFIAVTLAVNITCSAAVVYQIWRTSKEMQDFRKVFPLLSAIIQSGALYATTILATLISYVVKSNGVYTALDAIVPLVGIVFSLIVLQIHFHLHMNSLSRNNAAAEHTSNLPTLGTLPRWRHYFSNTPEQCQAGARNGIPDPRYQLQRSSIYSREDIDIDRVSMSSDIDTRIKEANRVLPQR</sequence>
<dbReference type="Proteomes" id="UP000559027">
    <property type="component" value="Unassembled WGS sequence"/>
</dbReference>
<keyword evidence="1" id="KW-1133">Transmembrane helix</keyword>
<dbReference type="EMBL" id="JAACJO010000004">
    <property type="protein sequence ID" value="KAF5359773.1"/>
    <property type="molecule type" value="Genomic_DNA"/>
</dbReference>
<feature type="transmembrane region" description="Helical" evidence="1">
    <location>
        <begin position="124"/>
        <end position="148"/>
    </location>
</feature>
<keyword evidence="1" id="KW-0812">Transmembrane</keyword>
<keyword evidence="3" id="KW-1185">Reference proteome</keyword>
<dbReference type="AlphaFoldDB" id="A0A8H5G7F1"/>
<evidence type="ECO:0000313" key="3">
    <source>
        <dbReference type="Proteomes" id="UP000559027"/>
    </source>
</evidence>
<evidence type="ECO:0000256" key="1">
    <source>
        <dbReference type="SAM" id="Phobius"/>
    </source>
</evidence>
<feature type="transmembrane region" description="Helical" evidence="1">
    <location>
        <begin position="197"/>
        <end position="223"/>
    </location>
</feature>
<feature type="transmembrane region" description="Helical" evidence="1">
    <location>
        <begin position="48"/>
        <end position="69"/>
    </location>
</feature>
<reference evidence="2 3" key="1">
    <citation type="journal article" date="2020" name="ISME J.">
        <title>Uncovering the hidden diversity of litter-decomposition mechanisms in mushroom-forming fungi.</title>
        <authorList>
            <person name="Floudas D."/>
            <person name="Bentzer J."/>
            <person name="Ahren D."/>
            <person name="Johansson T."/>
            <person name="Persson P."/>
            <person name="Tunlid A."/>
        </authorList>
    </citation>
    <scope>NUCLEOTIDE SEQUENCE [LARGE SCALE GENOMIC DNA]</scope>
    <source>
        <strain evidence="2 3">CBS 146.42</strain>
    </source>
</reference>
<feature type="transmembrane region" description="Helical" evidence="1">
    <location>
        <begin position="6"/>
        <end position="36"/>
    </location>
</feature>
<evidence type="ECO:0000313" key="2">
    <source>
        <dbReference type="EMBL" id="KAF5359773.1"/>
    </source>
</evidence>
<protein>
    <submittedName>
        <fullName evidence="2">Uncharacterized protein</fullName>
    </submittedName>
</protein>
<feature type="transmembrane region" description="Helical" evidence="1">
    <location>
        <begin position="235"/>
        <end position="255"/>
    </location>
</feature>
<feature type="transmembrane region" description="Helical" evidence="1">
    <location>
        <begin position="160"/>
        <end position="185"/>
    </location>
</feature>
<name>A0A8H5G7F1_9AGAR</name>
<proteinExistence type="predicted"/>
<keyword evidence="1" id="KW-0472">Membrane</keyword>
<accession>A0A8H5G7F1</accession>
<dbReference type="OrthoDB" id="2756618at2759"/>